<keyword evidence="2" id="KW-1185">Reference proteome</keyword>
<organism evidence="1 2">
    <name type="scientific">Daphnia magna</name>
    <dbReference type="NCBI Taxonomy" id="35525"/>
    <lineage>
        <taxon>Eukaryota</taxon>
        <taxon>Metazoa</taxon>
        <taxon>Ecdysozoa</taxon>
        <taxon>Arthropoda</taxon>
        <taxon>Crustacea</taxon>
        <taxon>Branchiopoda</taxon>
        <taxon>Diplostraca</taxon>
        <taxon>Cladocera</taxon>
        <taxon>Anomopoda</taxon>
        <taxon>Daphniidae</taxon>
        <taxon>Daphnia</taxon>
    </lineage>
</organism>
<accession>A0A164DB33</accession>
<dbReference type="AlphaFoldDB" id="A0A164DB33"/>
<dbReference type="EMBL" id="LRGB01028177">
    <property type="protein sequence ID" value="KZR95588.1"/>
    <property type="molecule type" value="Genomic_DNA"/>
</dbReference>
<reference evidence="1 2" key="1">
    <citation type="submission" date="2016-03" db="EMBL/GenBank/DDBJ databases">
        <title>EvidentialGene: Evidence-directed Construction of Genes on Genomes.</title>
        <authorList>
            <person name="Gilbert D.G."/>
            <person name="Choi J.-H."/>
            <person name="Mockaitis K."/>
            <person name="Colbourne J."/>
            <person name="Pfrender M."/>
        </authorList>
    </citation>
    <scope>NUCLEOTIDE SEQUENCE [LARGE SCALE GENOMIC DNA]</scope>
    <source>
        <strain evidence="1 2">Xinb3</strain>
        <tissue evidence="1">Complete organism</tissue>
    </source>
</reference>
<dbReference type="Proteomes" id="UP000076858">
    <property type="component" value="Unassembled WGS sequence"/>
</dbReference>
<gene>
    <name evidence="1" type="ORF">APZ42_010604</name>
</gene>
<name>A0A164DB33_9CRUS</name>
<sequence>MALFSVPKTAVGLWQQQIPSIILTNNSRIWTRHFDENDIKSVSCV</sequence>
<comment type="caution">
    <text evidence="1">The sequence shown here is derived from an EMBL/GenBank/DDBJ whole genome shotgun (WGS) entry which is preliminary data.</text>
</comment>
<evidence type="ECO:0000313" key="2">
    <source>
        <dbReference type="Proteomes" id="UP000076858"/>
    </source>
</evidence>
<evidence type="ECO:0000313" key="1">
    <source>
        <dbReference type="EMBL" id="KZR95588.1"/>
    </source>
</evidence>
<proteinExistence type="predicted"/>
<protein>
    <submittedName>
        <fullName evidence="1">Uncharacterized protein</fullName>
    </submittedName>
</protein>